<dbReference type="OMA" id="CKKQCMQ"/>
<evidence type="ECO:0000256" key="5">
    <source>
        <dbReference type="ARBA" id="ARBA00022692"/>
    </source>
</evidence>
<keyword evidence="15" id="KW-1185">Reference proteome</keyword>
<evidence type="ECO:0000256" key="8">
    <source>
        <dbReference type="ARBA" id="ARBA00023065"/>
    </source>
</evidence>
<feature type="region of interest" description="Disordered" evidence="13">
    <location>
        <begin position="134"/>
        <end position="421"/>
    </location>
</feature>
<dbReference type="Proteomes" id="UP000694843">
    <property type="component" value="Unplaced"/>
</dbReference>
<comment type="similarity">
    <text evidence="2 12">Belongs to the amiloride-sensitive sodium channel (TC 1.A.6) family.</text>
</comment>
<feature type="compositionally biased region" description="Low complexity" evidence="13">
    <location>
        <begin position="134"/>
        <end position="412"/>
    </location>
</feature>
<dbReference type="PANTHER" id="PTHR11690">
    <property type="entry name" value="AMILORIDE-SENSITIVE SODIUM CHANNEL-RELATED"/>
    <property type="match status" value="1"/>
</dbReference>
<keyword evidence="3 12" id="KW-0813">Transport</keyword>
<reference evidence="16" key="1">
    <citation type="submission" date="2025-08" db="UniProtKB">
        <authorList>
            <consortium name="RefSeq"/>
        </authorList>
    </citation>
    <scope>IDENTIFICATION</scope>
    <source>
        <tissue evidence="16">Whole organism</tissue>
    </source>
</reference>
<evidence type="ECO:0000313" key="16">
    <source>
        <dbReference type="RefSeq" id="XP_018017173.2"/>
    </source>
</evidence>
<keyword evidence="6 14" id="KW-1133">Transmembrane helix</keyword>
<evidence type="ECO:0000256" key="12">
    <source>
        <dbReference type="RuleBase" id="RU000679"/>
    </source>
</evidence>
<keyword evidence="5 12" id="KW-0812">Transmembrane</keyword>
<gene>
    <name evidence="16" type="primary">LOC108673808</name>
</gene>
<dbReference type="Gene3D" id="1.10.287.770">
    <property type="entry name" value="YojJ-like"/>
    <property type="match status" value="1"/>
</dbReference>
<dbReference type="GeneID" id="108673808"/>
<evidence type="ECO:0000313" key="15">
    <source>
        <dbReference type="Proteomes" id="UP000694843"/>
    </source>
</evidence>
<dbReference type="OrthoDB" id="10064773at2759"/>
<dbReference type="KEGG" id="hazt:108673808"/>
<keyword evidence="7" id="KW-0915">Sodium</keyword>
<dbReference type="RefSeq" id="XP_018017173.2">
    <property type="nucleotide sequence ID" value="XM_018161684.2"/>
</dbReference>
<evidence type="ECO:0000256" key="13">
    <source>
        <dbReference type="SAM" id="MobiDB-lite"/>
    </source>
</evidence>
<evidence type="ECO:0000256" key="11">
    <source>
        <dbReference type="ARBA" id="ARBA00023303"/>
    </source>
</evidence>
<evidence type="ECO:0000256" key="1">
    <source>
        <dbReference type="ARBA" id="ARBA00004141"/>
    </source>
</evidence>
<dbReference type="GO" id="GO:0005886">
    <property type="term" value="C:plasma membrane"/>
    <property type="evidence" value="ECO:0007669"/>
    <property type="project" value="TreeGrafter"/>
</dbReference>
<proteinExistence type="inferred from homology"/>
<evidence type="ECO:0000256" key="14">
    <source>
        <dbReference type="SAM" id="Phobius"/>
    </source>
</evidence>
<comment type="subcellular location">
    <subcellularLocation>
        <location evidence="1">Membrane</location>
        <topology evidence="1">Multi-pass membrane protein</topology>
    </subcellularLocation>
</comment>
<dbReference type="GO" id="GO:0009374">
    <property type="term" value="F:biotin binding"/>
    <property type="evidence" value="ECO:0007669"/>
    <property type="project" value="InterPro"/>
</dbReference>
<sequence>MRRARKAVFLCRKILWVLIFLICLILCAFHCYFIVKEYANYPSATKVEVLHERQVAFPAVTLCNLNALTNETVVANHPTFGAFVVLQQQNKAPVCTDLAPVLNDPELCLNYTCSDSSLGDYNWKVLSGTTVSGATAGAGTTGSTTTVAGATGSTTTGTGATGSTTTGTTGSTTTGTTGSTTTGTGTTGSTATGTGTTGSTTTGTGTTGSTTTGTGTTGSTTTGTGTTGSTTPGTGTTGSTTTGTGTTGITTTGTGTTGSTTTGTGTTGSTTTGTGTTGSTTTGTGTTAATTTGTGTTAATTTGTGTTAATTTGTGTTAATTTGTGTTAASTTGTGTTASTTTGTGTTAATTTGTGTTASTTTGTGTTQSTTTGTATTVSTSTSAGSTTTDPSASTVSTTTSITTDTTSSTTTAKNGGKPTIFDLSTSFPIGRRKRDSFLSDYAHENTFDWNRWRAIAAHVGTRREFHRPSVVLKRPKRATAIDLSSITTEVQNSRTADLSDMLGVIRPDKKTVQAYARPPQEVITSCSFDKTNCNYAQFFSWVSDEFGMCYTFNSPYVATSDSSSYTIADRRAKFKPKSSVNTGHKSGLRVTLSMHGPDYVSLLSPLAGVRVSVHAPWTAPFPSRDGFNLAPGNTYSVAVKKREVLRLAPPVSGCVEAGSGAFDYSQETCSEACLETQYRTRCNCTVTENPALPTNLSSCDPFVTTTGDCLSKTYKDYVNNGVDCGCQPSCSETNYETQVSEAGTNREFFTVIQNIKKVNTGDDICNPPCSCDNTTVRLHVYMAGHTYERHVDVSLYSFWTLIANLGGSLALFLGFSLISFFELLEFLLDVLLILVAPSLYDSRKNNRVNPKREPRKVYILAGPSTNLPHTESKLRPLRSDKRWKERFNTYNQFNTHVRVGPT</sequence>
<dbReference type="PROSITE" id="PS51326">
    <property type="entry name" value="AVIDIN_2"/>
    <property type="match status" value="1"/>
</dbReference>
<keyword evidence="4 12" id="KW-0894">Sodium channel</keyword>
<dbReference type="InterPro" id="IPR005468">
    <property type="entry name" value="Avidin/str"/>
</dbReference>
<evidence type="ECO:0000256" key="9">
    <source>
        <dbReference type="ARBA" id="ARBA00023136"/>
    </source>
</evidence>
<keyword evidence="8 12" id="KW-0406">Ion transport</keyword>
<dbReference type="AlphaFoldDB" id="A0A8B7NTW8"/>
<evidence type="ECO:0000256" key="10">
    <source>
        <dbReference type="ARBA" id="ARBA00023201"/>
    </source>
</evidence>
<name>A0A8B7NTW8_HYAAZ</name>
<dbReference type="PANTHER" id="PTHR11690:SF248">
    <property type="entry name" value="PICKPOCKET 17, ISOFORM A"/>
    <property type="match status" value="1"/>
</dbReference>
<protein>
    <submittedName>
        <fullName evidence="16">Serine-rich adhesin for platelets-like</fullName>
    </submittedName>
</protein>
<feature type="transmembrane region" description="Helical" evidence="14">
    <location>
        <begin position="14"/>
        <end position="35"/>
    </location>
</feature>
<evidence type="ECO:0000256" key="2">
    <source>
        <dbReference type="ARBA" id="ARBA00007193"/>
    </source>
</evidence>
<keyword evidence="10 12" id="KW-0739">Sodium transport</keyword>
<accession>A0A8B7NTW8</accession>
<dbReference type="GO" id="GO:0015280">
    <property type="term" value="F:ligand-gated sodium channel activity"/>
    <property type="evidence" value="ECO:0007669"/>
    <property type="project" value="TreeGrafter"/>
</dbReference>
<evidence type="ECO:0000256" key="7">
    <source>
        <dbReference type="ARBA" id="ARBA00023053"/>
    </source>
</evidence>
<keyword evidence="9 14" id="KW-0472">Membrane</keyword>
<keyword evidence="11 12" id="KW-0407">Ion channel</keyword>
<evidence type="ECO:0000256" key="6">
    <source>
        <dbReference type="ARBA" id="ARBA00022989"/>
    </source>
</evidence>
<dbReference type="Pfam" id="PF00858">
    <property type="entry name" value="ASC"/>
    <property type="match status" value="2"/>
</dbReference>
<organism evidence="15 16">
    <name type="scientific">Hyalella azteca</name>
    <name type="common">Amphipod</name>
    <dbReference type="NCBI Taxonomy" id="294128"/>
    <lineage>
        <taxon>Eukaryota</taxon>
        <taxon>Metazoa</taxon>
        <taxon>Ecdysozoa</taxon>
        <taxon>Arthropoda</taxon>
        <taxon>Crustacea</taxon>
        <taxon>Multicrustacea</taxon>
        <taxon>Malacostraca</taxon>
        <taxon>Eumalacostraca</taxon>
        <taxon>Peracarida</taxon>
        <taxon>Amphipoda</taxon>
        <taxon>Senticaudata</taxon>
        <taxon>Talitrida</taxon>
        <taxon>Talitroidea</taxon>
        <taxon>Hyalellidae</taxon>
        <taxon>Hyalella</taxon>
    </lineage>
</organism>
<evidence type="ECO:0000256" key="3">
    <source>
        <dbReference type="ARBA" id="ARBA00022448"/>
    </source>
</evidence>
<dbReference type="InterPro" id="IPR001873">
    <property type="entry name" value="ENaC"/>
</dbReference>
<evidence type="ECO:0000256" key="4">
    <source>
        <dbReference type="ARBA" id="ARBA00022461"/>
    </source>
</evidence>
<dbReference type="Gene3D" id="2.60.470.10">
    <property type="entry name" value="Acid-sensing ion channels like domains"/>
    <property type="match status" value="1"/>
</dbReference>